<reference evidence="2 3" key="1">
    <citation type="submission" date="2020-04" db="EMBL/GenBank/DDBJ databases">
        <title>MicrobeNet Type strains.</title>
        <authorList>
            <person name="Nicholson A.C."/>
        </authorList>
    </citation>
    <scope>NUCLEOTIDE SEQUENCE [LARGE SCALE GENOMIC DNA]</scope>
    <source>
        <strain evidence="2 3">DSM 40738</strain>
    </source>
</reference>
<keyword evidence="3" id="KW-1185">Reference proteome</keyword>
<name>A0AA44IE98_STRE0</name>
<organism evidence="2 3">
    <name type="scientific">Streptomyces somaliensis (strain ATCC 33201 / DSM 40738 / JCM 12659 / KCTC 9044 / NCTC 11332 / NRRL B-12077 / IP 733)</name>
    <dbReference type="NCBI Taxonomy" id="1134445"/>
    <lineage>
        <taxon>Bacteria</taxon>
        <taxon>Bacillati</taxon>
        <taxon>Actinomycetota</taxon>
        <taxon>Actinomycetes</taxon>
        <taxon>Kitasatosporales</taxon>
        <taxon>Streptomycetaceae</taxon>
        <taxon>Streptomyces</taxon>
    </lineage>
</organism>
<gene>
    <name evidence="2" type="ORF">HGA06_15130</name>
</gene>
<evidence type="ECO:0000313" key="3">
    <source>
        <dbReference type="Proteomes" id="UP000570003"/>
    </source>
</evidence>
<dbReference type="AlphaFoldDB" id="A0AA44IE98"/>
<dbReference type="Proteomes" id="UP000570003">
    <property type="component" value="Unassembled WGS sequence"/>
</dbReference>
<dbReference type="RefSeq" id="WP_168439629.1">
    <property type="nucleotide sequence ID" value="NZ_JAAXOU010000175.1"/>
</dbReference>
<protein>
    <submittedName>
        <fullName evidence="2">Uncharacterized protein</fullName>
    </submittedName>
</protein>
<evidence type="ECO:0000313" key="2">
    <source>
        <dbReference type="EMBL" id="NKY15441.1"/>
    </source>
</evidence>
<feature type="signal peptide" evidence="1">
    <location>
        <begin position="1"/>
        <end position="27"/>
    </location>
</feature>
<dbReference type="EMBL" id="JAAXOU010000175">
    <property type="protein sequence ID" value="NKY15441.1"/>
    <property type="molecule type" value="Genomic_DNA"/>
</dbReference>
<comment type="caution">
    <text evidence="2">The sequence shown here is derived from an EMBL/GenBank/DDBJ whole genome shotgun (WGS) entry which is preliminary data.</text>
</comment>
<keyword evidence="1" id="KW-0732">Signal</keyword>
<sequence length="100" mass="10405">MNRSIKLAVHGTVLAATLVLGAPQASAVSVPEGARTAQEPVNSSAAAWTPPEGYTRAGTFYGGAECHAAGKSGVAEGSWSAYLCVQEFPYTPFQTLYVKK</sequence>
<feature type="chain" id="PRO_5041388105" evidence="1">
    <location>
        <begin position="28"/>
        <end position="100"/>
    </location>
</feature>
<evidence type="ECO:0000256" key="1">
    <source>
        <dbReference type="SAM" id="SignalP"/>
    </source>
</evidence>
<accession>A0AA44IE98</accession>
<proteinExistence type="predicted"/>